<proteinExistence type="inferred from homology"/>
<dbReference type="OrthoDB" id="408631at2759"/>
<accession>A0A135ULW3</accession>
<dbReference type="Pfam" id="PF00135">
    <property type="entry name" value="COesterase"/>
    <property type="match status" value="1"/>
</dbReference>
<organism evidence="5 6">
    <name type="scientific">Colletotrichum nymphaeae SA-01</name>
    <dbReference type="NCBI Taxonomy" id="1460502"/>
    <lineage>
        <taxon>Eukaryota</taxon>
        <taxon>Fungi</taxon>
        <taxon>Dikarya</taxon>
        <taxon>Ascomycota</taxon>
        <taxon>Pezizomycotina</taxon>
        <taxon>Sordariomycetes</taxon>
        <taxon>Hypocreomycetidae</taxon>
        <taxon>Glomerellales</taxon>
        <taxon>Glomerellaceae</taxon>
        <taxon>Colletotrichum</taxon>
        <taxon>Colletotrichum acutatum species complex</taxon>
    </lineage>
</organism>
<dbReference type="InterPro" id="IPR019819">
    <property type="entry name" value="Carboxylesterase_B_CS"/>
</dbReference>
<evidence type="ECO:0000256" key="3">
    <source>
        <dbReference type="RuleBase" id="RU361235"/>
    </source>
</evidence>
<dbReference type="Proteomes" id="UP000070054">
    <property type="component" value="Unassembled WGS sequence"/>
</dbReference>
<sequence>MRLFRTLPLAVAGLLAPCLSGAFPSSKEQDVAATFLDRLLVDTRGLGDALQRQTSSLVVDLGYAKYEGYNNATSGLNIWKGIRYAAPPTGSQRWQPPRLPSSNDTVTGGGVPVTAATEFGPICPQNYPAVPGLPFIPGDEDCLFLNVYAPADAKDLPVLVYIHGGGYGYGDGRIDMSEIIGANGGGFVAVVIQYRLGALGFLSSADVKARGVVNAGLLDQAFALAWVQRFIGLFGGDRGKVTIAGESAGAGSVMYHTLAVDGSLGTSLFNNGIAASPYLPFHYDYDATFPTARYQAFAEKAECSSSVDVLACLRGKDSMTLQLASANTTFEQPYGFWAFYPVTDGVYIKSLPTEQLKQKRVNGERLLVGVSIPLSKLCFRSVCSRTATDERCKHNANEGPLLTPPNIVSVEDLTSWLKLEFPNLSAGQIDEVLAANPTKTGANDTRFETNGLTGLSALDVSQSGTGQQQRANNIYAEATFVCPSYWLSDAFTSPKSSWHYQYSVPFAWHTADIPGYFGPATPNQGPNIVLAFRKIWGNFITGNDPSIGKEIANGASSADAGAENGASKWPVWTEEAPKQVNLNQTGGVPYEFTTSWGARVTQFMAPGQVNDIRVVPADSWEGGRGARCEFWRGLAPSIPA</sequence>
<reference evidence="5 6" key="1">
    <citation type="submission" date="2014-02" db="EMBL/GenBank/DDBJ databases">
        <title>The genome sequence of Colletotrichum nymphaeae SA-01.</title>
        <authorList>
            <person name="Baroncelli R."/>
            <person name="Thon M.R."/>
        </authorList>
    </citation>
    <scope>NUCLEOTIDE SEQUENCE [LARGE SCALE GENOMIC DNA]</scope>
    <source>
        <strain evidence="5 6">SA-01</strain>
    </source>
</reference>
<dbReference type="InterPro" id="IPR029058">
    <property type="entry name" value="AB_hydrolase_fold"/>
</dbReference>
<dbReference type="EC" id="3.1.1.-" evidence="3"/>
<comment type="caution">
    <text evidence="5">The sequence shown here is derived from an EMBL/GenBank/DDBJ whole genome shotgun (WGS) entry which is preliminary data.</text>
</comment>
<evidence type="ECO:0000256" key="1">
    <source>
        <dbReference type="ARBA" id="ARBA00005964"/>
    </source>
</evidence>
<protein>
    <recommendedName>
        <fullName evidence="3">Carboxylic ester hydrolase</fullName>
        <ecNumber evidence="3">3.1.1.-</ecNumber>
    </recommendedName>
</protein>
<dbReference type="AlphaFoldDB" id="A0A135ULW3"/>
<dbReference type="PROSITE" id="PS00122">
    <property type="entry name" value="CARBOXYLESTERASE_B_1"/>
    <property type="match status" value="1"/>
</dbReference>
<dbReference type="Gene3D" id="3.40.50.1820">
    <property type="entry name" value="alpha/beta hydrolase"/>
    <property type="match status" value="1"/>
</dbReference>
<comment type="similarity">
    <text evidence="1 3">Belongs to the type-B carboxylesterase/lipase family.</text>
</comment>
<keyword evidence="2 3" id="KW-0378">Hydrolase</keyword>
<feature type="signal peptide" evidence="3">
    <location>
        <begin position="1"/>
        <end position="21"/>
    </location>
</feature>
<evidence type="ECO:0000256" key="2">
    <source>
        <dbReference type="ARBA" id="ARBA00022801"/>
    </source>
</evidence>
<dbReference type="SUPFAM" id="SSF53474">
    <property type="entry name" value="alpha/beta-Hydrolases"/>
    <property type="match status" value="1"/>
</dbReference>
<dbReference type="PANTHER" id="PTHR11559">
    <property type="entry name" value="CARBOXYLESTERASE"/>
    <property type="match status" value="1"/>
</dbReference>
<feature type="domain" description="Carboxylesterase type B" evidence="4">
    <location>
        <begin position="57"/>
        <end position="585"/>
    </location>
</feature>
<dbReference type="InterPro" id="IPR050309">
    <property type="entry name" value="Type-B_Carboxylest/Lipase"/>
</dbReference>
<dbReference type="GO" id="GO:0016787">
    <property type="term" value="F:hydrolase activity"/>
    <property type="evidence" value="ECO:0007669"/>
    <property type="project" value="UniProtKB-KW"/>
</dbReference>
<keyword evidence="6" id="KW-1185">Reference proteome</keyword>
<dbReference type="InterPro" id="IPR019826">
    <property type="entry name" value="Carboxylesterase_B_AS"/>
</dbReference>
<dbReference type="ESTHER" id="9pezi-a0a135ulw3">
    <property type="family name" value="Fungal_carboxylesterase_lipase"/>
</dbReference>
<dbReference type="EMBL" id="JEMN01000413">
    <property type="protein sequence ID" value="KXH61365.1"/>
    <property type="molecule type" value="Genomic_DNA"/>
</dbReference>
<name>A0A135ULW3_9PEZI</name>
<evidence type="ECO:0000313" key="5">
    <source>
        <dbReference type="EMBL" id="KXH61365.1"/>
    </source>
</evidence>
<dbReference type="PROSITE" id="PS00941">
    <property type="entry name" value="CARBOXYLESTERASE_B_2"/>
    <property type="match status" value="1"/>
</dbReference>
<evidence type="ECO:0000259" key="4">
    <source>
        <dbReference type="Pfam" id="PF00135"/>
    </source>
</evidence>
<evidence type="ECO:0000313" key="6">
    <source>
        <dbReference type="Proteomes" id="UP000070054"/>
    </source>
</evidence>
<dbReference type="InterPro" id="IPR002018">
    <property type="entry name" value="CarbesteraseB"/>
</dbReference>
<gene>
    <name evidence="5" type="ORF">CNYM01_03767</name>
</gene>
<feature type="chain" id="PRO_5007747270" description="Carboxylic ester hydrolase" evidence="3">
    <location>
        <begin position="22"/>
        <end position="640"/>
    </location>
</feature>
<keyword evidence="3" id="KW-0732">Signal</keyword>